<dbReference type="EMBL" id="BIMW01000013">
    <property type="protein sequence ID" value="GCE92401.1"/>
    <property type="molecule type" value="Genomic_DNA"/>
</dbReference>
<evidence type="ECO:0000313" key="2">
    <source>
        <dbReference type="EMBL" id="GCE92401.1"/>
    </source>
</evidence>
<sequence length="59" mass="6158">MDKKNISPNPQQPVDRVPSGQLPSALAELSEEAIGSLEALPAAGCGLPPMFCSYDGDDE</sequence>
<dbReference type="Proteomes" id="UP000326169">
    <property type="component" value="Unassembled WGS sequence"/>
</dbReference>
<dbReference type="GeneID" id="301681410"/>
<accession>A0A5M3T3E0</accession>
<feature type="region of interest" description="Disordered" evidence="1">
    <location>
        <begin position="1"/>
        <end position="21"/>
    </location>
</feature>
<dbReference type="RefSeq" id="WP_014276980.1">
    <property type="nucleotide sequence ID" value="NZ_BIMW01000013.1"/>
</dbReference>
<dbReference type="NCBIfam" id="TIGR03678">
    <property type="entry name" value="het_cyc_patell"/>
    <property type="match status" value="1"/>
</dbReference>
<reference evidence="2 3" key="1">
    <citation type="journal article" date="2019" name="J Genomics">
        <title>The Draft Genome of a Hydrogen-producing Cyanobacterium, Arthrospira platensis NIES-46.</title>
        <authorList>
            <person name="Suzuki S."/>
            <person name="Yamaguchi H."/>
            <person name="Kawachi M."/>
        </authorList>
    </citation>
    <scope>NUCLEOTIDE SEQUENCE [LARGE SCALE GENOMIC DNA]</scope>
    <source>
        <strain evidence="2 3">NIES-46</strain>
    </source>
</reference>
<evidence type="ECO:0000256" key="1">
    <source>
        <dbReference type="SAM" id="MobiDB-lite"/>
    </source>
</evidence>
<name>A0A5M3T3E0_LIMPL</name>
<dbReference type="Pfam" id="PF19155">
    <property type="entry name" value="DUF5837"/>
    <property type="match status" value="1"/>
</dbReference>
<dbReference type="InterPro" id="IPR044050">
    <property type="entry name" value="DUF5837"/>
</dbReference>
<dbReference type="InterPro" id="IPR022264">
    <property type="entry name" value="Microcy/ptell_bactrcn_lead_pep"/>
</dbReference>
<comment type="caution">
    <text evidence="2">The sequence shown here is derived from an EMBL/GenBank/DDBJ whole genome shotgun (WGS) entry which is preliminary data.</text>
</comment>
<keyword evidence="3" id="KW-1185">Reference proteome</keyword>
<protein>
    <recommendedName>
        <fullName evidence="4">Microcyclamide/patellamide family RiPP</fullName>
    </recommendedName>
</protein>
<proteinExistence type="predicted"/>
<organism evidence="2 3">
    <name type="scientific">Limnospira platensis NIES-46</name>
    <dbReference type="NCBI Taxonomy" id="1236695"/>
    <lineage>
        <taxon>Bacteria</taxon>
        <taxon>Bacillati</taxon>
        <taxon>Cyanobacteriota</taxon>
        <taxon>Cyanophyceae</taxon>
        <taxon>Oscillatoriophycideae</taxon>
        <taxon>Oscillatoriales</taxon>
        <taxon>Sirenicapillariaceae</taxon>
        <taxon>Limnospira</taxon>
    </lineage>
</organism>
<evidence type="ECO:0008006" key="4">
    <source>
        <dbReference type="Google" id="ProtNLM"/>
    </source>
</evidence>
<evidence type="ECO:0000313" key="3">
    <source>
        <dbReference type="Proteomes" id="UP000326169"/>
    </source>
</evidence>
<gene>
    <name evidence="2" type="ORF">NIES46_04410</name>
</gene>